<dbReference type="RefSeq" id="WP_067878223.1">
    <property type="nucleotide sequence ID" value="NZ_CP013979.1"/>
</dbReference>
<reference evidence="9" key="2">
    <citation type="submission" date="2016-01" db="EMBL/GenBank/DDBJ databases">
        <title>Complete genome sequence of Agromyces aureus AR33T and comparison with related organisms.</title>
        <authorList>
            <person name="Corretto E."/>
            <person name="Antonielli L."/>
            <person name="Sessitsch A."/>
            <person name="Brader G."/>
        </authorList>
    </citation>
    <scope>NUCLEOTIDE SEQUENCE [LARGE SCALE GENOMIC DNA]</scope>
    <source>
        <strain evidence="9">AR33</strain>
    </source>
</reference>
<dbReference type="InterPro" id="IPR029056">
    <property type="entry name" value="Ribokinase-like"/>
</dbReference>
<dbReference type="PANTHER" id="PTHR12592:SF0">
    <property type="entry name" value="ATP-DEPENDENT (S)-NAD(P)H-HYDRATE DEHYDRATASE"/>
    <property type="match status" value="1"/>
</dbReference>
<gene>
    <name evidence="6" type="primary">nnrD</name>
    <name evidence="8" type="ORF">ATC03_13820</name>
</gene>
<keyword evidence="2 6" id="KW-0067">ATP-binding</keyword>
<keyword evidence="9" id="KW-1185">Reference proteome</keyword>
<evidence type="ECO:0000256" key="2">
    <source>
        <dbReference type="ARBA" id="ARBA00022840"/>
    </source>
</evidence>
<evidence type="ECO:0000256" key="6">
    <source>
        <dbReference type="HAMAP-Rule" id="MF_01965"/>
    </source>
</evidence>
<dbReference type="EC" id="4.2.1.136" evidence="6"/>
<dbReference type="Gene3D" id="3.40.1190.20">
    <property type="match status" value="1"/>
</dbReference>
<feature type="binding site" evidence="6">
    <location>
        <position position="212"/>
    </location>
    <ligand>
        <name>(6S)-NADPHX</name>
        <dbReference type="ChEBI" id="CHEBI:64076"/>
    </ligand>
</feature>
<keyword evidence="4 6" id="KW-0520">NAD</keyword>
<feature type="binding site" evidence="6">
    <location>
        <position position="211"/>
    </location>
    <ligand>
        <name>AMP</name>
        <dbReference type="ChEBI" id="CHEBI:456215"/>
    </ligand>
</feature>
<comment type="cofactor">
    <cofactor evidence="6">
        <name>Mg(2+)</name>
        <dbReference type="ChEBI" id="CHEBI:18420"/>
    </cofactor>
</comment>
<dbReference type="SUPFAM" id="SSF53613">
    <property type="entry name" value="Ribokinase-like"/>
    <property type="match status" value="1"/>
</dbReference>
<dbReference type="EMBL" id="CP013979">
    <property type="protein sequence ID" value="ANJ27625.1"/>
    <property type="molecule type" value="Genomic_DNA"/>
</dbReference>
<dbReference type="OrthoDB" id="9806925at2"/>
<name>A0A191WH51_9MICO</name>
<keyword evidence="1 6" id="KW-0547">Nucleotide-binding</keyword>
<dbReference type="Proteomes" id="UP000078437">
    <property type="component" value="Chromosome"/>
</dbReference>
<comment type="catalytic activity">
    <reaction evidence="6">
        <text>(6S)-NADPHX + ADP = AMP + phosphate + NADPH + H(+)</text>
        <dbReference type="Rhea" id="RHEA:32235"/>
        <dbReference type="ChEBI" id="CHEBI:15378"/>
        <dbReference type="ChEBI" id="CHEBI:43474"/>
        <dbReference type="ChEBI" id="CHEBI:57783"/>
        <dbReference type="ChEBI" id="CHEBI:64076"/>
        <dbReference type="ChEBI" id="CHEBI:456215"/>
        <dbReference type="ChEBI" id="CHEBI:456216"/>
        <dbReference type="EC" id="4.2.1.136"/>
    </reaction>
</comment>
<keyword evidence="3 6" id="KW-0521">NADP</keyword>
<evidence type="ECO:0000313" key="8">
    <source>
        <dbReference type="EMBL" id="ANJ27625.1"/>
    </source>
</evidence>
<feature type="binding site" evidence="6">
    <location>
        <position position="94"/>
    </location>
    <ligand>
        <name>(6S)-NADPHX</name>
        <dbReference type="ChEBI" id="CHEBI:64076"/>
    </ligand>
</feature>
<dbReference type="AlphaFoldDB" id="A0A191WH51"/>
<dbReference type="GO" id="GO:0005524">
    <property type="term" value="F:ATP binding"/>
    <property type="evidence" value="ECO:0007669"/>
    <property type="project" value="UniProtKB-KW"/>
</dbReference>
<accession>A0A191WH51</accession>
<comment type="function">
    <text evidence="6">Catalyzes the dehydration of the S-form of NAD(P)HX at the expense of ADP, which is converted to AMP. Together with NAD(P)HX epimerase, which catalyzes the epimerization of the S- and R-forms, the enzyme allows the repair of both epimers of NAD(P)HX, a damaged form of NAD(P)H that is a result of enzymatic or heat-dependent hydration.</text>
</comment>
<dbReference type="InterPro" id="IPR000631">
    <property type="entry name" value="CARKD"/>
</dbReference>
<dbReference type="KEGG" id="agy:ATC03_13820"/>
<dbReference type="PANTHER" id="PTHR12592">
    <property type="entry name" value="ATP-DEPENDENT (S)-NAD(P)H-HYDRATE DEHYDRATASE FAMILY MEMBER"/>
    <property type="match status" value="1"/>
</dbReference>
<feature type="domain" description="YjeF C-terminal" evidence="7">
    <location>
        <begin position="9"/>
        <end position="279"/>
    </location>
</feature>
<comment type="similarity">
    <text evidence="6">Belongs to the NnrD/CARKD family.</text>
</comment>
<evidence type="ECO:0000259" key="7">
    <source>
        <dbReference type="PROSITE" id="PS51383"/>
    </source>
</evidence>
<dbReference type="GO" id="GO:0052855">
    <property type="term" value="F:ADP-dependent NAD(P)H-hydrate dehydratase activity"/>
    <property type="evidence" value="ECO:0007669"/>
    <property type="project" value="UniProtKB-UniRule"/>
</dbReference>
<dbReference type="Pfam" id="PF01256">
    <property type="entry name" value="Carb_kinase"/>
    <property type="match status" value="1"/>
</dbReference>
<dbReference type="GO" id="GO:0046496">
    <property type="term" value="P:nicotinamide nucleotide metabolic process"/>
    <property type="evidence" value="ECO:0007669"/>
    <property type="project" value="UniProtKB-UniRule"/>
</dbReference>
<sequence>MATEWRSWRADDAAAWIAAPGADDDKYSRGVLGLVSGSVEFPGAAVLGVEAAHRTGVGLVRYIGPRGVRAAVLLRRPETVVGRGRVQAWLLGSGIDPTRRSFVLLGDLQHALADGVPVVLDAGALDLVGTHTAPTVITPHHRELARLLAAREIRSSFEEIRADPAEWAERAARELGVVVLLKGATTHVCDPAGNAFVLEAPTHWLATGGTGDVLGGMLGALAATHHARLARDAEALTSLAATAVWIHGEAARRASAANGGGPIVALDIAQAVPGVVGELLATRGD</sequence>
<dbReference type="STRING" id="453304.ATC03_13820"/>
<comment type="subunit">
    <text evidence="6">Homotetramer.</text>
</comment>
<comment type="catalytic activity">
    <reaction evidence="6">
        <text>(6S)-NADHX + ADP = AMP + phosphate + NADH + H(+)</text>
        <dbReference type="Rhea" id="RHEA:32223"/>
        <dbReference type="ChEBI" id="CHEBI:15378"/>
        <dbReference type="ChEBI" id="CHEBI:43474"/>
        <dbReference type="ChEBI" id="CHEBI:57945"/>
        <dbReference type="ChEBI" id="CHEBI:64074"/>
        <dbReference type="ChEBI" id="CHEBI:456215"/>
        <dbReference type="ChEBI" id="CHEBI:456216"/>
        <dbReference type="EC" id="4.2.1.136"/>
    </reaction>
</comment>
<evidence type="ECO:0000256" key="1">
    <source>
        <dbReference type="ARBA" id="ARBA00022741"/>
    </source>
</evidence>
<proteinExistence type="inferred from homology"/>
<dbReference type="HAMAP" id="MF_01965">
    <property type="entry name" value="NADHX_dehydratase"/>
    <property type="match status" value="1"/>
</dbReference>
<dbReference type="GO" id="GO:0110051">
    <property type="term" value="P:metabolite repair"/>
    <property type="evidence" value="ECO:0007669"/>
    <property type="project" value="TreeGrafter"/>
</dbReference>
<evidence type="ECO:0000256" key="4">
    <source>
        <dbReference type="ARBA" id="ARBA00023027"/>
    </source>
</evidence>
<reference evidence="8 9" key="1">
    <citation type="journal article" date="2016" name="Int. J. Syst. Evol. Microbiol.">
        <title>Agromyces aureus sp. nov., isolated from the rhizosphere of Salix caprea L. grown in a heavy-metal-contaminated soil.</title>
        <authorList>
            <person name="Corretto E."/>
            <person name="Antonielli L."/>
            <person name="Sessitsch A."/>
            <person name="Compant S."/>
            <person name="Gorfer M."/>
            <person name="Kuffner M."/>
            <person name="Brader G."/>
        </authorList>
    </citation>
    <scope>NUCLEOTIDE SEQUENCE [LARGE SCALE GENOMIC DNA]</scope>
    <source>
        <strain evidence="8 9">AR33</strain>
    </source>
</reference>
<evidence type="ECO:0000313" key="9">
    <source>
        <dbReference type="Proteomes" id="UP000078437"/>
    </source>
</evidence>
<keyword evidence="5 6" id="KW-0456">Lyase</keyword>
<evidence type="ECO:0000256" key="5">
    <source>
        <dbReference type="ARBA" id="ARBA00023239"/>
    </source>
</evidence>
<dbReference type="GO" id="GO:0052856">
    <property type="term" value="F:NAD(P)HX epimerase activity"/>
    <property type="evidence" value="ECO:0007669"/>
    <property type="project" value="TreeGrafter"/>
</dbReference>
<feature type="binding site" evidence="6">
    <location>
        <position position="44"/>
    </location>
    <ligand>
        <name>(6S)-NADPHX</name>
        <dbReference type="ChEBI" id="CHEBI:64076"/>
    </ligand>
</feature>
<feature type="binding site" evidence="6">
    <location>
        <begin position="182"/>
        <end position="186"/>
    </location>
    <ligand>
        <name>AMP</name>
        <dbReference type="ChEBI" id="CHEBI:456215"/>
    </ligand>
</feature>
<dbReference type="PROSITE" id="PS51383">
    <property type="entry name" value="YJEF_C_3"/>
    <property type="match status" value="1"/>
</dbReference>
<feature type="binding site" evidence="6">
    <location>
        <position position="140"/>
    </location>
    <ligand>
        <name>(6S)-NADPHX</name>
        <dbReference type="ChEBI" id="CHEBI:64076"/>
    </ligand>
</feature>
<evidence type="ECO:0000256" key="3">
    <source>
        <dbReference type="ARBA" id="ARBA00022857"/>
    </source>
</evidence>
<dbReference type="CDD" id="cd01171">
    <property type="entry name" value="YXKO-related"/>
    <property type="match status" value="1"/>
</dbReference>
<organism evidence="8 9">
    <name type="scientific">Agromyces aureus</name>
    <dbReference type="NCBI Taxonomy" id="453304"/>
    <lineage>
        <taxon>Bacteria</taxon>
        <taxon>Bacillati</taxon>
        <taxon>Actinomycetota</taxon>
        <taxon>Actinomycetes</taxon>
        <taxon>Micrococcales</taxon>
        <taxon>Microbacteriaceae</taxon>
        <taxon>Agromyces</taxon>
    </lineage>
</organism>
<protein>
    <recommendedName>
        <fullName evidence="6">ADP-dependent (S)-NAD(P)H-hydrate dehydratase</fullName>
        <ecNumber evidence="6">4.2.1.136</ecNumber>
    </recommendedName>
    <alternativeName>
        <fullName evidence="6">ADP-dependent NAD(P)HX dehydratase</fullName>
    </alternativeName>
</protein>